<dbReference type="SMART" id="SM00382">
    <property type="entry name" value="AAA"/>
    <property type="match status" value="1"/>
</dbReference>
<evidence type="ECO:0000259" key="8">
    <source>
        <dbReference type="PROSITE" id="PS50893"/>
    </source>
</evidence>
<evidence type="ECO:0000256" key="1">
    <source>
        <dbReference type="ARBA" id="ARBA00004202"/>
    </source>
</evidence>
<accession>A0A022L0K8</accession>
<evidence type="ECO:0000256" key="4">
    <source>
        <dbReference type="ARBA" id="ARBA00022741"/>
    </source>
</evidence>
<evidence type="ECO:0000256" key="3">
    <source>
        <dbReference type="ARBA" id="ARBA00022448"/>
    </source>
</evidence>
<dbReference type="PROSITE" id="PS50893">
    <property type="entry name" value="ABC_TRANSPORTER_2"/>
    <property type="match status" value="1"/>
</dbReference>
<dbReference type="Proteomes" id="UP000019754">
    <property type="component" value="Unassembled WGS sequence"/>
</dbReference>
<dbReference type="Gene3D" id="3.40.50.300">
    <property type="entry name" value="P-loop containing nucleotide triphosphate hydrolases"/>
    <property type="match status" value="1"/>
</dbReference>
<keyword evidence="6" id="KW-0046">Antibiotic resistance</keyword>
<dbReference type="InterPro" id="IPR050763">
    <property type="entry name" value="ABC_transporter_ATP-binding"/>
</dbReference>
<dbReference type="AlphaFoldDB" id="A0A022L0K8"/>
<evidence type="ECO:0000256" key="6">
    <source>
        <dbReference type="ARBA" id="ARBA00023251"/>
    </source>
</evidence>
<organism evidence="9 10">
    <name type="scientific">Brachybacterium muris UCD-AY4</name>
    <dbReference type="NCBI Taxonomy" id="1249481"/>
    <lineage>
        <taxon>Bacteria</taxon>
        <taxon>Bacillati</taxon>
        <taxon>Actinomycetota</taxon>
        <taxon>Actinomycetes</taxon>
        <taxon>Micrococcales</taxon>
        <taxon>Dermabacteraceae</taxon>
        <taxon>Brachybacterium</taxon>
    </lineage>
</organism>
<dbReference type="PANTHER" id="PTHR42711">
    <property type="entry name" value="ABC TRANSPORTER ATP-BINDING PROTEIN"/>
    <property type="match status" value="1"/>
</dbReference>
<keyword evidence="10" id="KW-1185">Reference proteome</keyword>
<dbReference type="PANTHER" id="PTHR42711:SF5">
    <property type="entry name" value="ABC TRANSPORTER ATP-BINDING PROTEIN NATA"/>
    <property type="match status" value="1"/>
</dbReference>
<sequence>MSPRSQPADPVTGSDPPAVQFDGIGVVRDEAVLLLEATGSVDSGGILAVTGPNGAGKTTLLCTVAGILEPTSGQVRVNGRVPDDRDRAFRRSLAALIGPPQTARDLTIAEHLQFIAATWGARAGQAREKAGELLAELDIAQLGSRYPHELSSGQTQLASIALTLARPFDVLVLDEPEQRLDPDRLGLVIAALQRRTHEGAALMIASHSPRLVDELATDVLEIDW</sequence>
<comment type="subcellular location">
    <subcellularLocation>
        <location evidence="1">Cell membrane</location>
        <topology evidence="1">Peripheral membrane protein</topology>
    </subcellularLocation>
</comment>
<feature type="region of interest" description="Disordered" evidence="7">
    <location>
        <begin position="1"/>
        <end position="20"/>
    </location>
</feature>
<dbReference type="RefSeq" id="WP_017822177.1">
    <property type="nucleotide sequence ID" value="NZ_AORC01000003.1"/>
</dbReference>
<evidence type="ECO:0000313" key="10">
    <source>
        <dbReference type="Proteomes" id="UP000019754"/>
    </source>
</evidence>
<dbReference type="SUPFAM" id="SSF52540">
    <property type="entry name" value="P-loop containing nucleoside triphosphate hydrolases"/>
    <property type="match status" value="1"/>
</dbReference>
<protein>
    <submittedName>
        <fullName evidence="9">Multidrug ABC transporter ATPase</fullName>
    </submittedName>
</protein>
<dbReference type="GO" id="GO:0046677">
    <property type="term" value="P:response to antibiotic"/>
    <property type="evidence" value="ECO:0007669"/>
    <property type="project" value="UniProtKB-KW"/>
</dbReference>
<dbReference type="Pfam" id="PF00005">
    <property type="entry name" value="ABC_tran"/>
    <property type="match status" value="1"/>
</dbReference>
<dbReference type="GO" id="GO:0005524">
    <property type="term" value="F:ATP binding"/>
    <property type="evidence" value="ECO:0007669"/>
    <property type="project" value="UniProtKB-KW"/>
</dbReference>
<dbReference type="InterPro" id="IPR003593">
    <property type="entry name" value="AAA+_ATPase"/>
</dbReference>
<proteinExistence type="inferred from homology"/>
<dbReference type="EMBL" id="AORC01000003">
    <property type="protein sequence ID" value="EYT50665.1"/>
    <property type="molecule type" value="Genomic_DNA"/>
</dbReference>
<dbReference type="GO" id="GO:0016887">
    <property type="term" value="F:ATP hydrolysis activity"/>
    <property type="evidence" value="ECO:0007669"/>
    <property type="project" value="InterPro"/>
</dbReference>
<dbReference type="InterPro" id="IPR003439">
    <property type="entry name" value="ABC_transporter-like_ATP-bd"/>
</dbReference>
<dbReference type="GO" id="GO:0005886">
    <property type="term" value="C:plasma membrane"/>
    <property type="evidence" value="ECO:0007669"/>
    <property type="project" value="UniProtKB-SubCell"/>
</dbReference>
<dbReference type="InterPro" id="IPR027417">
    <property type="entry name" value="P-loop_NTPase"/>
</dbReference>
<evidence type="ECO:0000256" key="7">
    <source>
        <dbReference type="SAM" id="MobiDB-lite"/>
    </source>
</evidence>
<keyword evidence="4" id="KW-0547">Nucleotide-binding</keyword>
<evidence type="ECO:0000256" key="5">
    <source>
        <dbReference type="ARBA" id="ARBA00022840"/>
    </source>
</evidence>
<reference evidence="9 10" key="1">
    <citation type="journal article" date="2013" name="Genome Announc.">
        <title>Draft genome sequence of an Actinobacterium, Brachybacterium muris strain UCD-AY4.</title>
        <authorList>
            <person name="Lo J.R."/>
            <person name="Lang J.M."/>
            <person name="Darling A.E."/>
            <person name="Eisen J.A."/>
            <person name="Coil D.A."/>
        </authorList>
    </citation>
    <scope>NUCLEOTIDE SEQUENCE [LARGE SCALE GENOMIC DNA]</scope>
    <source>
        <strain evidence="9 10">UCD-AY4</strain>
    </source>
</reference>
<comment type="similarity">
    <text evidence="2">Belongs to the ABC transporter superfamily.</text>
</comment>
<dbReference type="HOGENOM" id="CLU_000604_1_22_11"/>
<keyword evidence="3" id="KW-0813">Transport</keyword>
<feature type="domain" description="ABC transporter" evidence="8">
    <location>
        <begin position="19"/>
        <end position="224"/>
    </location>
</feature>
<name>A0A022L0K8_9MICO</name>
<dbReference type="STRING" id="1249481.D641_0102295"/>
<dbReference type="OrthoDB" id="6198786at2"/>
<keyword evidence="5" id="KW-0067">ATP-binding</keyword>
<gene>
    <name evidence="9" type="ORF">D641_0102295</name>
</gene>
<comment type="caution">
    <text evidence="9">The sequence shown here is derived from an EMBL/GenBank/DDBJ whole genome shotgun (WGS) entry which is preliminary data.</text>
</comment>
<evidence type="ECO:0000313" key="9">
    <source>
        <dbReference type="EMBL" id="EYT50665.1"/>
    </source>
</evidence>
<evidence type="ECO:0000256" key="2">
    <source>
        <dbReference type="ARBA" id="ARBA00005417"/>
    </source>
</evidence>